<gene>
    <name evidence="3" type="ORF">FHX71_005049</name>
</gene>
<feature type="compositionally biased region" description="Basic residues" evidence="1">
    <location>
        <begin position="228"/>
        <end position="250"/>
    </location>
</feature>
<evidence type="ECO:0000256" key="1">
    <source>
        <dbReference type="SAM" id="MobiDB-lite"/>
    </source>
</evidence>
<feature type="transmembrane region" description="Helical" evidence="2">
    <location>
        <begin position="159"/>
        <end position="179"/>
    </location>
</feature>
<feature type="transmembrane region" description="Helical" evidence="2">
    <location>
        <begin position="16"/>
        <end position="35"/>
    </location>
</feature>
<feature type="region of interest" description="Disordered" evidence="1">
    <location>
        <begin position="225"/>
        <end position="250"/>
    </location>
</feature>
<protein>
    <submittedName>
        <fullName evidence="3">Uncharacterized protein</fullName>
    </submittedName>
</protein>
<comment type="caution">
    <text evidence="3">The sequence shown here is derived from an EMBL/GenBank/DDBJ whole genome shotgun (WGS) entry which is preliminary data.</text>
</comment>
<dbReference type="AlphaFoldDB" id="A0A7W3JDU9"/>
<accession>A0A7W3JDU9</accession>
<evidence type="ECO:0000313" key="4">
    <source>
        <dbReference type="Proteomes" id="UP000540568"/>
    </source>
</evidence>
<name>A0A7W3JDU9_9MICO</name>
<dbReference type="Proteomes" id="UP000540568">
    <property type="component" value="Unassembled WGS sequence"/>
</dbReference>
<reference evidence="3 4" key="1">
    <citation type="submission" date="2020-07" db="EMBL/GenBank/DDBJ databases">
        <title>Sequencing the genomes of 1000 actinobacteria strains.</title>
        <authorList>
            <person name="Klenk H.-P."/>
        </authorList>
    </citation>
    <scope>NUCLEOTIDE SEQUENCE [LARGE SCALE GENOMIC DNA]</scope>
    <source>
        <strain evidence="3 4">DSM 44121</strain>
    </source>
</reference>
<keyword evidence="2" id="KW-0472">Membrane</keyword>
<evidence type="ECO:0000313" key="3">
    <source>
        <dbReference type="EMBL" id="MBA8811042.1"/>
    </source>
</evidence>
<organism evidence="3 4">
    <name type="scientific">Promicromonospora sukumoe</name>
    <dbReference type="NCBI Taxonomy" id="88382"/>
    <lineage>
        <taxon>Bacteria</taxon>
        <taxon>Bacillati</taxon>
        <taxon>Actinomycetota</taxon>
        <taxon>Actinomycetes</taxon>
        <taxon>Micrococcales</taxon>
        <taxon>Promicromonosporaceae</taxon>
        <taxon>Promicromonospora</taxon>
    </lineage>
</organism>
<keyword evidence="2" id="KW-0812">Transmembrane</keyword>
<dbReference type="RefSeq" id="WP_182620237.1">
    <property type="nucleotide sequence ID" value="NZ_BAAATF010000009.1"/>
</dbReference>
<evidence type="ECO:0000256" key="2">
    <source>
        <dbReference type="SAM" id="Phobius"/>
    </source>
</evidence>
<feature type="transmembrane region" description="Helical" evidence="2">
    <location>
        <begin position="127"/>
        <end position="147"/>
    </location>
</feature>
<keyword evidence="4" id="KW-1185">Reference proteome</keyword>
<feature type="transmembrane region" description="Helical" evidence="2">
    <location>
        <begin position="84"/>
        <end position="102"/>
    </location>
</feature>
<keyword evidence="2" id="KW-1133">Transmembrane helix</keyword>
<dbReference type="EMBL" id="JACGWV010000003">
    <property type="protein sequence ID" value="MBA8811042.1"/>
    <property type="molecule type" value="Genomic_DNA"/>
</dbReference>
<feature type="transmembrane region" description="Helical" evidence="2">
    <location>
        <begin position="199"/>
        <end position="216"/>
    </location>
</feature>
<proteinExistence type="predicted"/>
<sequence>MHTRAVEALGLHHRPAAGLLGMLVTVALGLNLLFLTHSFLGVPEHEGFRFEKERGIPAVVGFVYTAWAAGLAAYLAVTHRQAVLAGWSALFAVLLADDFLMLHERMAKVVAAAVDVPHPYGQPVGEIVWLAFTGSVLLAAIAVGYRFATPEWRAASRVLLVLLALLVLCGVGLDAVHGFTTNQGPWHVVMSSLEDGGEVLLLGVVVTFLYALAFCGHRSTPETLASGRRTRSRRVPGRRALSRRPRHLTR</sequence>
<feature type="transmembrane region" description="Helical" evidence="2">
    <location>
        <begin position="55"/>
        <end position="77"/>
    </location>
</feature>